<evidence type="ECO:0000256" key="1">
    <source>
        <dbReference type="SAM" id="MobiDB-lite"/>
    </source>
</evidence>
<protein>
    <submittedName>
        <fullName evidence="2">Uncharacterized protein</fullName>
    </submittedName>
</protein>
<gene>
    <name evidence="2" type="ORF">H5410_029710</name>
</gene>
<dbReference type="AlphaFoldDB" id="A0A9J5YGH4"/>
<keyword evidence="3" id="KW-1185">Reference proteome</keyword>
<evidence type="ECO:0000313" key="3">
    <source>
        <dbReference type="Proteomes" id="UP000824120"/>
    </source>
</evidence>
<feature type="compositionally biased region" description="Polar residues" evidence="1">
    <location>
        <begin position="36"/>
        <end position="46"/>
    </location>
</feature>
<reference evidence="2 3" key="1">
    <citation type="submission" date="2020-09" db="EMBL/GenBank/DDBJ databases">
        <title>De no assembly of potato wild relative species, Solanum commersonii.</title>
        <authorList>
            <person name="Cho K."/>
        </authorList>
    </citation>
    <scope>NUCLEOTIDE SEQUENCE [LARGE SCALE GENOMIC DNA]</scope>
    <source>
        <strain evidence="2">LZ3.2</strain>
        <tissue evidence="2">Leaf</tissue>
    </source>
</reference>
<evidence type="ECO:0000313" key="2">
    <source>
        <dbReference type="EMBL" id="KAG5598340.1"/>
    </source>
</evidence>
<name>A0A9J5YGH4_SOLCO</name>
<feature type="region of interest" description="Disordered" evidence="1">
    <location>
        <begin position="35"/>
        <end position="65"/>
    </location>
</feature>
<accession>A0A9J5YGH4</accession>
<dbReference type="OrthoDB" id="1898716at2759"/>
<organism evidence="2 3">
    <name type="scientific">Solanum commersonii</name>
    <name type="common">Commerson's wild potato</name>
    <name type="synonym">Commerson's nightshade</name>
    <dbReference type="NCBI Taxonomy" id="4109"/>
    <lineage>
        <taxon>Eukaryota</taxon>
        <taxon>Viridiplantae</taxon>
        <taxon>Streptophyta</taxon>
        <taxon>Embryophyta</taxon>
        <taxon>Tracheophyta</taxon>
        <taxon>Spermatophyta</taxon>
        <taxon>Magnoliopsida</taxon>
        <taxon>eudicotyledons</taxon>
        <taxon>Gunneridae</taxon>
        <taxon>Pentapetalae</taxon>
        <taxon>asterids</taxon>
        <taxon>lamiids</taxon>
        <taxon>Solanales</taxon>
        <taxon>Solanaceae</taxon>
        <taxon>Solanoideae</taxon>
        <taxon>Solaneae</taxon>
        <taxon>Solanum</taxon>
    </lineage>
</organism>
<feature type="compositionally biased region" description="Basic residues" evidence="1">
    <location>
        <begin position="56"/>
        <end position="65"/>
    </location>
</feature>
<dbReference type="EMBL" id="JACXVP010000006">
    <property type="protein sequence ID" value="KAG5598340.1"/>
    <property type="molecule type" value="Genomic_DNA"/>
</dbReference>
<dbReference type="Proteomes" id="UP000824120">
    <property type="component" value="Chromosome 6"/>
</dbReference>
<proteinExistence type="predicted"/>
<comment type="caution">
    <text evidence="2">The sequence shown here is derived from an EMBL/GenBank/DDBJ whole genome shotgun (WGS) entry which is preliminary data.</text>
</comment>
<sequence length="65" mass="7277">MARFGRKKSRIEKIQNKRQRNVKFAKSPSAMVIVNPPTNIDGTNSGLIVPPENATRKGKFRANPD</sequence>